<dbReference type="OrthoDB" id="1999450at2"/>
<accession>A0A1G7I9V6</accession>
<reference evidence="2" key="1">
    <citation type="submission" date="2016-10" db="EMBL/GenBank/DDBJ databases">
        <authorList>
            <person name="Varghese N."/>
            <person name="Submissions S."/>
        </authorList>
    </citation>
    <scope>NUCLEOTIDE SEQUENCE [LARGE SCALE GENOMIC DNA]</scope>
    <source>
        <strain evidence="2">DSM 23256</strain>
    </source>
</reference>
<gene>
    <name evidence="1" type="ORF">SAMN05660235_00412</name>
</gene>
<evidence type="ECO:0000313" key="2">
    <source>
        <dbReference type="Proteomes" id="UP000243333"/>
    </source>
</evidence>
<dbReference type="Proteomes" id="UP000243333">
    <property type="component" value="Unassembled WGS sequence"/>
</dbReference>
<dbReference type="InterPro" id="IPR054199">
    <property type="entry name" value="DUF6904"/>
</dbReference>
<dbReference type="STRING" id="1123285.SAMN05660235_00412"/>
<keyword evidence="2" id="KW-1185">Reference proteome</keyword>
<organism evidence="1 2">
    <name type="scientific">Sporolituus thermophilus DSM 23256</name>
    <dbReference type="NCBI Taxonomy" id="1123285"/>
    <lineage>
        <taxon>Bacteria</taxon>
        <taxon>Bacillati</taxon>
        <taxon>Bacillota</taxon>
        <taxon>Negativicutes</taxon>
        <taxon>Selenomonadales</taxon>
        <taxon>Sporomusaceae</taxon>
        <taxon>Sporolituus</taxon>
    </lineage>
</organism>
<dbReference type="RefSeq" id="WP_143005857.1">
    <property type="nucleotide sequence ID" value="NZ_FNBU01000002.1"/>
</dbReference>
<dbReference type="AlphaFoldDB" id="A0A1G7I9V6"/>
<dbReference type="EMBL" id="FNBU01000002">
    <property type="protein sequence ID" value="SDF09296.1"/>
    <property type="molecule type" value="Genomic_DNA"/>
</dbReference>
<dbReference type="Pfam" id="PF21845">
    <property type="entry name" value="DUF6904"/>
    <property type="match status" value="1"/>
</dbReference>
<protein>
    <submittedName>
        <fullName evidence="1">Uncharacterized protein</fullName>
    </submittedName>
</protein>
<sequence length="124" mass="14338">MHLSCRGVPRFVTSMRLLQAAVAKCIKTVVSEAAFSRMMNLMNQSYMLTDDYATQYVDVLNCRFLAMNKEKRLKNISVMAKRLAEQGDEYKAIKSEVLRAAKEYNCPVDEIELQEVEYPDDIDW</sequence>
<proteinExistence type="predicted"/>
<name>A0A1G7I9V6_9FIRM</name>
<evidence type="ECO:0000313" key="1">
    <source>
        <dbReference type="EMBL" id="SDF09296.1"/>
    </source>
</evidence>